<dbReference type="Proteomes" id="UP000271974">
    <property type="component" value="Unassembled WGS sequence"/>
</dbReference>
<gene>
    <name evidence="1" type="ORF">EGW08_005838</name>
</gene>
<dbReference type="AlphaFoldDB" id="A0A433TY16"/>
<evidence type="ECO:0000313" key="2">
    <source>
        <dbReference type="Proteomes" id="UP000271974"/>
    </source>
</evidence>
<evidence type="ECO:0000313" key="1">
    <source>
        <dbReference type="EMBL" id="RUS86388.1"/>
    </source>
</evidence>
<protein>
    <submittedName>
        <fullName evidence="1">Uncharacterized protein</fullName>
    </submittedName>
</protein>
<sequence length="190" mass="22527">MSTPTTPTEQRSDLWVNPTNKLTTVLRFTKSTTDESDDDKKYAPDRVGSKFRSLNLQNLHTEEDEFYQTAELPPDFQIRPVYEEIMEEPLPPMDIFPAYKAEEGQLETVIAKMDSRLRRTHTYKAFIEETREMLTYVLQEVKLRKAVQSQLQQRENEMHSFIEFYKRDPRICKVLMLADHWRASNDESEE</sequence>
<accession>A0A433TY16</accession>
<reference evidence="1 2" key="1">
    <citation type="submission" date="2019-01" db="EMBL/GenBank/DDBJ databases">
        <title>A draft genome assembly of the solar-powered sea slug Elysia chlorotica.</title>
        <authorList>
            <person name="Cai H."/>
            <person name="Li Q."/>
            <person name="Fang X."/>
            <person name="Li J."/>
            <person name="Curtis N.E."/>
            <person name="Altenburger A."/>
            <person name="Shibata T."/>
            <person name="Feng M."/>
            <person name="Maeda T."/>
            <person name="Schwartz J.A."/>
            <person name="Shigenobu S."/>
            <person name="Lundholm N."/>
            <person name="Nishiyama T."/>
            <person name="Yang H."/>
            <person name="Hasebe M."/>
            <person name="Li S."/>
            <person name="Pierce S.K."/>
            <person name="Wang J."/>
        </authorList>
    </citation>
    <scope>NUCLEOTIDE SEQUENCE [LARGE SCALE GENOMIC DNA]</scope>
    <source>
        <strain evidence="1">EC2010</strain>
        <tissue evidence="1">Whole organism of an adult</tissue>
    </source>
</reference>
<feature type="non-terminal residue" evidence="1">
    <location>
        <position position="190"/>
    </location>
</feature>
<comment type="caution">
    <text evidence="1">The sequence shown here is derived from an EMBL/GenBank/DDBJ whole genome shotgun (WGS) entry which is preliminary data.</text>
</comment>
<name>A0A433TY16_ELYCH</name>
<dbReference type="EMBL" id="RQTK01000140">
    <property type="protein sequence ID" value="RUS86388.1"/>
    <property type="molecule type" value="Genomic_DNA"/>
</dbReference>
<organism evidence="1 2">
    <name type="scientific">Elysia chlorotica</name>
    <name type="common">Eastern emerald elysia</name>
    <name type="synonym">Sea slug</name>
    <dbReference type="NCBI Taxonomy" id="188477"/>
    <lineage>
        <taxon>Eukaryota</taxon>
        <taxon>Metazoa</taxon>
        <taxon>Spiralia</taxon>
        <taxon>Lophotrochozoa</taxon>
        <taxon>Mollusca</taxon>
        <taxon>Gastropoda</taxon>
        <taxon>Heterobranchia</taxon>
        <taxon>Euthyneura</taxon>
        <taxon>Panpulmonata</taxon>
        <taxon>Sacoglossa</taxon>
        <taxon>Placobranchoidea</taxon>
        <taxon>Plakobranchidae</taxon>
        <taxon>Elysia</taxon>
    </lineage>
</organism>
<proteinExistence type="predicted"/>
<keyword evidence="2" id="KW-1185">Reference proteome</keyword>